<evidence type="ECO:0000313" key="1">
    <source>
        <dbReference type="Proteomes" id="UP000887565"/>
    </source>
</evidence>
<dbReference type="Proteomes" id="UP000887565">
    <property type="component" value="Unplaced"/>
</dbReference>
<evidence type="ECO:0000313" key="2">
    <source>
        <dbReference type="WBParaSite" id="nRc.2.0.1.t34799-RA"/>
    </source>
</evidence>
<organism evidence="1 2">
    <name type="scientific">Romanomermis culicivorax</name>
    <name type="common">Nematode worm</name>
    <dbReference type="NCBI Taxonomy" id="13658"/>
    <lineage>
        <taxon>Eukaryota</taxon>
        <taxon>Metazoa</taxon>
        <taxon>Ecdysozoa</taxon>
        <taxon>Nematoda</taxon>
        <taxon>Enoplea</taxon>
        <taxon>Dorylaimia</taxon>
        <taxon>Mermithida</taxon>
        <taxon>Mermithoidea</taxon>
        <taxon>Mermithidae</taxon>
        <taxon>Romanomermis</taxon>
    </lineage>
</organism>
<proteinExistence type="predicted"/>
<keyword evidence="1" id="KW-1185">Reference proteome</keyword>
<reference evidence="2" key="1">
    <citation type="submission" date="2022-11" db="UniProtKB">
        <authorList>
            <consortium name="WormBaseParasite"/>
        </authorList>
    </citation>
    <scope>IDENTIFICATION</scope>
</reference>
<accession>A0A915K8V7</accession>
<dbReference type="WBParaSite" id="nRc.2.0.1.t34799-RA">
    <property type="protein sequence ID" value="nRc.2.0.1.t34799-RA"/>
    <property type="gene ID" value="nRc.2.0.1.g34799"/>
</dbReference>
<name>A0A915K8V7_ROMCU</name>
<dbReference type="AlphaFoldDB" id="A0A915K8V7"/>
<protein>
    <submittedName>
        <fullName evidence="2">Uncharacterized protein</fullName>
    </submittedName>
</protein>
<sequence length="98" mass="10997">MKARACVFAVEFDDISTTNLTMNGDGNDVDLRCCYLTTYVDYTCVGDDANNRMTPTMRQTRIVIYDGGGNGNRKRMLKPKSTYQIANESRNQPNSQNA</sequence>